<proteinExistence type="predicted"/>
<comment type="caution">
    <text evidence="1">The sequence shown here is derived from an EMBL/GenBank/DDBJ whole genome shotgun (WGS) entry which is preliminary data.</text>
</comment>
<organism evidence="1">
    <name type="scientific">marine sediment metagenome</name>
    <dbReference type="NCBI Taxonomy" id="412755"/>
    <lineage>
        <taxon>unclassified sequences</taxon>
        <taxon>metagenomes</taxon>
        <taxon>ecological metagenomes</taxon>
    </lineage>
</organism>
<reference evidence="1" key="1">
    <citation type="journal article" date="2015" name="Nature">
        <title>Complex archaea that bridge the gap between prokaryotes and eukaryotes.</title>
        <authorList>
            <person name="Spang A."/>
            <person name="Saw J.H."/>
            <person name="Jorgensen S.L."/>
            <person name="Zaremba-Niedzwiedzka K."/>
            <person name="Martijn J."/>
            <person name="Lind A.E."/>
            <person name="van Eijk R."/>
            <person name="Schleper C."/>
            <person name="Guy L."/>
            <person name="Ettema T.J."/>
        </authorList>
    </citation>
    <scope>NUCLEOTIDE SEQUENCE</scope>
</reference>
<accession>A0A0F9DNM8</accession>
<sequence length="91" mass="10380">MSKNAFPMYACFGNGFDTWEVDLLYGGAHKKGAAAVENITTFKIRQNKKKWFIDIRHANGKKSSRPVKTYSQNSRSSYLKEIAYREAQVLA</sequence>
<name>A0A0F9DNM8_9ZZZZ</name>
<gene>
    <name evidence="1" type="ORF">LCGC14_2176050</name>
</gene>
<feature type="non-terminal residue" evidence="1">
    <location>
        <position position="91"/>
    </location>
</feature>
<dbReference type="EMBL" id="LAZR01028203">
    <property type="protein sequence ID" value="KKL63348.1"/>
    <property type="molecule type" value="Genomic_DNA"/>
</dbReference>
<dbReference type="AlphaFoldDB" id="A0A0F9DNM8"/>
<protein>
    <submittedName>
        <fullName evidence="1">Uncharacterized protein</fullName>
    </submittedName>
</protein>
<evidence type="ECO:0000313" key="1">
    <source>
        <dbReference type="EMBL" id="KKL63348.1"/>
    </source>
</evidence>